<feature type="non-terminal residue" evidence="2">
    <location>
        <position position="91"/>
    </location>
</feature>
<dbReference type="OrthoDB" id="8962639at2759"/>
<keyword evidence="3" id="KW-1185">Reference proteome</keyword>
<comment type="caution">
    <text evidence="2">The sequence shown here is derived from an EMBL/GenBank/DDBJ whole genome shotgun (WGS) entry which is preliminary data.</text>
</comment>
<accession>V8N2Z0</accession>
<sequence>MTTVVCLGCRTIARPRSEGKHKEKSRGDAAGHLRPSQDTLSPRCPLGSSADSHPKDCGAVRGAAPRGAPAGKEASTALEKGFNPRWRARFL</sequence>
<feature type="compositionally biased region" description="Basic and acidic residues" evidence="1">
    <location>
        <begin position="15"/>
        <end position="31"/>
    </location>
</feature>
<dbReference type="EMBL" id="AZIM01016014">
    <property type="protein sequence ID" value="ETE56634.1"/>
    <property type="molecule type" value="Genomic_DNA"/>
</dbReference>
<feature type="region of interest" description="Disordered" evidence="1">
    <location>
        <begin position="15"/>
        <end position="79"/>
    </location>
</feature>
<protein>
    <submittedName>
        <fullName evidence="2">Uncharacterized protein</fullName>
    </submittedName>
</protein>
<evidence type="ECO:0000313" key="3">
    <source>
        <dbReference type="Proteomes" id="UP000018936"/>
    </source>
</evidence>
<reference evidence="2 3" key="1">
    <citation type="journal article" date="2013" name="Proc. Natl. Acad. Sci. U.S.A.">
        <title>The king cobra genome reveals dynamic gene evolution and adaptation in the snake venom system.</title>
        <authorList>
            <person name="Vonk F.J."/>
            <person name="Casewell N.R."/>
            <person name="Henkel C.V."/>
            <person name="Heimberg A.M."/>
            <person name="Jansen H.J."/>
            <person name="McCleary R.J."/>
            <person name="Kerkkamp H.M."/>
            <person name="Vos R.A."/>
            <person name="Guerreiro I."/>
            <person name="Calvete J.J."/>
            <person name="Wuster W."/>
            <person name="Woods A.E."/>
            <person name="Logan J.M."/>
            <person name="Harrison R.A."/>
            <person name="Castoe T.A."/>
            <person name="de Koning A.P."/>
            <person name="Pollock D.D."/>
            <person name="Yandell M."/>
            <person name="Calderon D."/>
            <person name="Renjifo C."/>
            <person name="Currier R.B."/>
            <person name="Salgado D."/>
            <person name="Pla D."/>
            <person name="Sanz L."/>
            <person name="Hyder A.S."/>
            <person name="Ribeiro J.M."/>
            <person name="Arntzen J.W."/>
            <person name="van den Thillart G.E."/>
            <person name="Boetzer M."/>
            <person name="Pirovano W."/>
            <person name="Dirks R.P."/>
            <person name="Spaink H.P."/>
            <person name="Duboule D."/>
            <person name="McGlinn E."/>
            <person name="Kini R.M."/>
            <person name="Richardson M.K."/>
        </authorList>
    </citation>
    <scope>NUCLEOTIDE SEQUENCE</scope>
    <source>
        <tissue evidence="2">Blood</tissue>
    </source>
</reference>
<name>V8N2Z0_OPHHA</name>
<gene>
    <name evidence="2" type="ORF">L345_17655</name>
</gene>
<proteinExistence type="predicted"/>
<dbReference type="Proteomes" id="UP000018936">
    <property type="component" value="Unassembled WGS sequence"/>
</dbReference>
<organism evidence="2 3">
    <name type="scientific">Ophiophagus hannah</name>
    <name type="common">King cobra</name>
    <name type="synonym">Naja hannah</name>
    <dbReference type="NCBI Taxonomy" id="8665"/>
    <lineage>
        <taxon>Eukaryota</taxon>
        <taxon>Metazoa</taxon>
        <taxon>Chordata</taxon>
        <taxon>Craniata</taxon>
        <taxon>Vertebrata</taxon>
        <taxon>Euteleostomi</taxon>
        <taxon>Lepidosauria</taxon>
        <taxon>Squamata</taxon>
        <taxon>Bifurcata</taxon>
        <taxon>Unidentata</taxon>
        <taxon>Episquamata</taxon>
        <taxon>Toxicofera</taxon>
        <taxon>Serpentes</taxon>
        <taxon>Colubroidea</taxon>
        <taxon>Elapidae</taxon>
        <taxon>Elapinae</taxon>
        <taxon>Ophiophagus</taxon>
    </lineage>
</organism>
<feature type="compositionally biased region" description="Low complexity" evidence="1">
    <location>
        <begin position="59"/>
        <end position="71"/>
    </location>
</feature>
<evidence type="ECO:0000313" key="2">
    <source>
        <dbReference type="EMBL" id="ETE56634.1"/>
    </source>
</evidence>
<evidence type="ECO:0000256" key="1">
    <source>
        <dbReference type="SAM" id="MobiDB-lite"/>
    </source>
</evidence>
<dbReference type="AlphaFoldDB" id="V8N2Z0"/>